<dbReference type="RefSeq" id="WP_080521731.1">
    <property type="nucleotide sequence ID" value="NZ_LPUF01000001.1"/>
</dbReference>
<dbReference type="InterPro" id="IPR003399">
    <property type="entry name" value="Mce/MlaD"/>
</dbReference>
<dbReference type="STRING" id="1420851.AU255_04250"/>
<dbReference type="Pfam" id="PF02470">
    <property type="entry name" value="MlaD"/>
    <property type="match status" value="1"/>
</dbReference>
<reference evidence="2 3" key="1">
    <citation type="submission" date="2015-12" db="EMBL/GenBank/DDBJ databases">
        <authorList>
            <person name="Shamseldin A."/>
            <person name="Moawad H."/>
            <person name="Abd El-Rahim W.M."/>
            <person name="Sadowsky M.J."/>
        </authorList>
    </citation>
    <scope>NUCLEOTIDE SEQUENCE [LARGE SCALE GENOMIC DNA]</scope>
    <source>
        <strain evidence="2 3">WF1</strain>
    </source>
</reference>
<sequence>MQYKSIEILVGLFVSLCITALFFLALQVSNFSDLQDNGSYTVIAHFENVGGLKNKALVSMAGVPIGRVADISFDTDSYDALVKLRIDARYNKMPSDTSASILTSGLLGDKYIGLTPGGLDEFLQEGDTIELTQSALVLERLISQFLFNASDKDK</sequence>
<dbReference type="InterPro" id="IPR052336">
    <property type="entry name" value="MlaD_Phospholipid_Transporter"/>
</dbReference>
<dbReference type="OrthoDB" id="9788420at2"/>
<dbReference type="GO" id="GO:0005548">
    <property type="term" value="F:phospholipid transporter activity"/>
    <property type="evidence" value="ECO:0007669"/>
    <property type="project" value="TreeGrafter"/>
</dbReference>
<organism evidence="2 3">
    <name type="scientific">Methyloprofundus sedimenti</name>
    <dbReference type="NCBI Taxonomy" id="1420851"/>
    <lineage>
        <taxon>Bacteria</taxon>
        <taxon>Pseudomonadati</taxon>
        <taxon>Pseudomonadota</taxon>
        <taxon>Gammaproteobacteria</taxon>
        <taxon>Methylococcales</taxon>
        <taxon>Methylococcaceae</taxon>
        <taxon>Methyloprofundus</taxon>
    </lineage>
</organism>
<dbReference type="Proteomes" id="UP000191980">
    <property type="component" value="Unassembled WGS sequence"/>
</dbReference>
<evidence type="ECO:0000313" key="2">
    <source>
        <dbReference type="EMBL" id="OQK17119.1"/>
    </source>
</evidence>
<feature type="domain" description="Mce/MlaD" evidence="1">
    <location>
        <begin position="39"/>
        <end position="117"/>
    </location>
</feature>
<dbReference type="GO" id="GO:0005543">
    <property type="term" value="F:phospholipid binding"/>
    <property type="evidence" value="ECO:0007669"/>
    <property type="project" value="TreeGrafter"/>
</dbReference>
<keyword evidence="3" id="KW-1185">Reference proteome</keyword>
<proteinExistence type="predicted"/>
<comment type="caution">
    <text evidence="2">The sequence shown here is derived from an EMBL/GenBank/DDBJ whole genome shotgun (WGS) entry which is preliminary data.</text>
</comment>
<dbReference type="AlphaFoldDB" id="A0A1V8M6D7"/>
<dbReference type="EMBL" id="LPUF01000001">
    <property type="protein sequence ID" value="OQK17119.1"/>
    <property type="molecule type" value="Genomic_DNA"/>
</dbReference>
<dbReference type="InterPro" id="IPR030970">
    <property type="entry name" value="ABC_MlaD"/>
</dbReference>
<dbReference type="PANTHER" id="PTHR33371:SF4">
    <property type="entry name" value="INTERMEMBRANE PHOSPHOLIPID TRANSPORT SYSTEM BINDING PROTEIN MLAD"/>
    <property type="match status" value="1"/>
</dbReference>
<dbReference type="NCBIfam" id="TIGR04430">
    <property type="entry name" value="OM_asym_MlaD"/>
    <property type="match status" value="1"/>
</dbReference>
<evidence type="ECO:0000313" key="3">
    <source>
        <dbReference type="Proteomes" id="UP000191980"/>
    </source>
</evidence>
<protein>
    <submittedName>
        <fullName evidence="2">Outer membrane lipid asymmetry maintenance protein MlaD</fullName>
    </submittedName>
</protein>
<name>A0A1V8M6D7_9GAMM</name>
<gene>
    <name evidence="2" type="ORF">AU255_04250</name>
</gene>
<evidence type="ECO:0000259" key="1">
    <source>
        <dbReference type="Pfam" id="PF02470"/>
    </source>
</evidence>
<dbReference type="PANTHER" id="PTHR33371">
    <property type="entry name" value="INTERMEMBRANE PHOSPHOLIPID TRANSPORT SYSTEM BINDING PROTEIN MLAD-RELATED"/>
    <property type="match status" value="1"/>
</dbReference>
<accession>A0A1V8M6D7</accession>